<protein>
    <submittedName>
        <fullName evidence="1">Retrovirus-related Pol polyprotein LINE-1</fullName>
    </submittedName>
</protein>
<dbReference type="OrthoDB" id="1932527at2759"/>
<dbReference type="AlphaFoldDB" id="A0A2U1N0C5"/>
<dbReference type="PANTHER" id="PTHR33116">
    <property type="entry name" value="REVERSE TRANSCRIPTASE ZINC-BINDING DOMAIN-CONTAINING PROTEIN-RELATED-RELATED"/>
    <property type="match status" value="1"/>
</dbReference>
<accession>A0A2U1N0C5</accession>
<reference evidence="1 2" key="1">
    <citation type="journal article" date="2018" name="Mol. Plant">
        <title>The genome of Artemisia annua provides insight into the evolution of Asteraceae family and artemisinin biosynthesis.</title>
        <authorList>
            <person name="Shen Q."/>
            <person name="Zhang L."/>
            <person name="Liao Z."/>
            <person name="Wang S."/>
            <person name="Yan T."/>
            <person name="Shi P."/>
            <person name="Liu M."/>
            <person name="Fu X."/>
            <person name="Pan Q."/>
            <person name="Wang Y."/>
            <person name="Lv Z."/>
            <person name="Lu X."/>
            <person name="Zhang F."/>
            <person name="Jiang W."/>
            <person name="Ma Y."/>
            <person name="Chen M."/>
            <person name="Hao X."/>
            <person name="Li L."/>
            <person name="Tang Y."/>
            <person name="Lv G."/>
            <person name="Zhou Y."/>
            <person name="Sun X."/>
            <person name="Brodelius P.E."/>
            <person name="Rose J.K.C."/>
            <person name="Tang K."/>
        </authorList>
    </citation>
    <scope>NUCLEOTIDE SEQUENCE [LARGE SCALE GENOMIC DNA]</scope>
    <source>
        <strain evidence="2">cv. Huhao1</strain>
        <tissue evidence="1">Leaf</tissue>
    </source>
</reference>
<proteinExistence type="predicted"/>
<keyword evidence="2" id="KW-1185">Reference proteome</keyword>
<comment type="caution">
    <text evidence="1">The sequence shown here is derived from an EMBL/GenBank/DDBJ whole genome shotgun (WGS) entry which is preliminary data.</text>
</comment>
<evidence type="ECO:0000313" key="2">
    <source>
        <dbReference type="Proteomes" id="UP000245207"/>
    </source>
</evidence>
<evidence type="ECO:0000313" key="1">
    <source>
        <dbReference type="EMBL" id="PWA66948.1"/>
    </source>
</evidence>
<dbReference type="EMBL" id="PKPP01003930">
    <property type="protein sequence ID" value="PWA66948.1"/>
    <property type="molecule type" value="Genomic_DNA"/>
</dbReference>
<organism evidence="1 2">
    <name type="scientific">Artemisia annua</name>
    <name type="common">Sweet wormwood</name>
    <dbReference type="NCBI Taxonomy" id="35608"/>
    <lineage>
        <taxon>Eukaryota</taxon>
        <taxon>Viridiplantae</taxon>
        <taxon>Streptophyta</taxon>
        <taxon>Embryophyta</taxon>
        <taxon>Tracheophyta</taxon>
        <taxon>Spermatophyta</taxon>
        <taxon>Magnoliopsida</taxon>
        <taxon>eudicotyledons</taxon>
        <taxon>Gunneridae</taxon>
        <taxon>Pentapetalae</taxon>
        <taxon>asterids</taxon>
        <taxon>campanulids</taxon>
        <taxon>Asterales</taxon>
        <taxon>Asteraceae</taxon>
        <taxon>Asteroideae</taxon>
        <taxon>Anthemideae</taxon>
        <taxon>Artemisiinae</taxon>
        <taxon>Artemisia</taxon>
    </lineage>
</organism>
<dbReference type="Proteomes" id="UP000245207">
    <property type="component" value="Unassembled WGS sequence"/>
</dbReference>
<sequence length="319" mass="35924">MIIEACNKGIFKGLSLIEDGANISLLQYADDALYFGECISFSEEEVVNIARAVNCSHDSLPFSYLGLFVGRNTNKVDAWSDVVQKFTKRLSSWKENLLSIGGRLTLVKSVLGTLLLNFLSLFKALEAVISNLESIRRRFFWDMKEDENKIVWIHWQKINLRKSRRLCISVSEEEVVNIARAVNCSHDSLPFSYLGLLVGRNTSKVDVWSVVVQKFTKRLSSWKENLLSIGGRLTLVKSVLGQLAWHRQPFGRSNGEISSLLNLLNGLVLTPSQDDKWVWSLEHSGAFTVRSLSTTIDKDSCLSCKCYGSSFSMEFMSSS</sequence>
<dbReference type="PANTHER" id="PTHR33116:SF79">
    <property type="entry name" value="REVERSE TRANSCRIPTASE DOMAIN, ZINC FINGER, CCHC-TYPE-RELATED"/>
    <property type="match status" value="1"/>
</dbReference>
<name>A0A2U1N0C5_ARTAN</name>
<gene>
    <name evidence="1" type="ORF">CTI12_AA325940</name>
</gene>